<evidence type="ECO:0000256" key="4">
    <source>
        <dbReference type="ARBA" id="ARBA00022741"/>
    </source>
</evidence>
<dbReference type="InterPro" id="IPR038005">
    <property type="entry name" value="RX-like_CC"/>
</dbReference>
<feature type="region of interest" description="Disordered" evidence="6">
    <location>
        <begin position="79"/>
        <end position="105"/>
    </location>
</feature>
<proteinExistence type="inferred from homology"/>
<feature type="domain" description="Disease resistance N-terminal" evidence="7">
    <location>
        <begin position="1"/>
        <end position="48"/>
    </location>
</feature>
<dbReference type="GO" id="GO:0000166">
    <property type="term" value="F:nucleotide binding"/>
    <property type="evidence" value="ECO:0007669"/>
    <property type="project" value="UniProtKB-KW"/>
</dbReference>
<keyword evidence="9" id="KW-1185">Reference proteome</keyword>
<keyword evidence="5" id="KW-0611">Plant defense</keyword>
<dbReference type="Proteomes" id="UP000026962">
    <property type="component" value="Chromosome 1"/>
</dbReference>
<evidence type="ECO:0000313" key="8">
    <source>
        <dbReference type="EnsemblPlants" id="OPUNC01G10620.1"/>
    </source>
</evidence>
<keyword evidence="3" id="KW-0677">Repeat</keyword>
<accession>A0A0E0JGW2</accession>
<dbReference type="Gene3D" id="3.40.50.300">
    <property type="entry name" value="P-loop containing nucleotide triphosphate hydrolases"/>
    <property type="match status" value="1"/>
</dbReference>
<reference evidence="8" key="1">
    <citation type="submission" date="2015-04" db="UniProtKB">
        <authorList>
            <consortium name="EnsemblPlants"/>
        </authorList>
    </citation>
    <scope>IDENTIFICATION</scope>
</reference>
<dbReference type="AlphaFoldDB" id="A0A0E0JGW2"/>
<dbReference type="HOGENOM" id="CLU_895397_0_0_1"/>
<dbReference type="CDD" id="cd14798">
    <property type="entry name" value="RX-CC_like"/>
    <property type="match status" value="1"/>
</dbReference>
<dbReference type="PANTHER" id="PTHR19338:SF55">
    <property type="entry name" value="OS03G0422900 PROTEIN"/>
    <property type="match status" value="1"/>
</dbReference>
<dbReference type="EnsemblPlants" id="OPUNC01G10620.1">
    <property type="protein sequence ID" value="OPUNC01G10620.1"/>
    <property type="gene ID" value="OPUNC01G10620"/>
</dbReference>
<keyword evidence="2" id="KW-0433">Leucine-rich repeat</keyword>
<dbReference type="PANTHER" id="PTHR19338">
    <property type="entry name" value="TRANSLOCASE OF INNER MITOCHONDRIAL MEMBRANE 13 HOMOLOG"/>
    <property type="match status" value="1"/>
</dbReference>
<dbReference type="GO" id="GO:0006952">
    <property type="term" value="P:defense response"/>
    <property type="evidence" value="ECO:0007669"/>
    <property type="project" value="UniProtKB-KW"/>
</dbReference>
<reference evidence="8" key="2">
    <citation type="submission" date="2018-05" db="EMBL/GenBank/DDBJ databases">
        <title>OpunRS2 (Oryza punctata Reference Sequence Version 2).</title>
        <authorList>
            <person name="Zhang J."/>
            <person name="Kudrna D."/>
            <person name="Lee S."/>
            <person name="Talag J."/>
            <person name="Welchert J."/>
            <person name="Wing R.A."/>
        </authorList>
    </citation>
    <scope>NUCLEOTIDE SEQUENCE [LARGE SCALE GENOMIC DNA]</scope>
</reference>
<dbReference type="Gramene" id="OPUNC01G10620.1">
    <property type="protein sequence ID" value="OPUNC01G10620.1"/>
    <property type="gene ID" value="OPUNC01G10620"/>
</dbReference>
<evidence type="ECO:0000313" key="9">
    <source>
        <dbReference type="Proteomes" id="UP000026962"/>
    </source>
</evidence>
<dbReference type="Pfam" id="PF18052">
    <property type="entry name" value="Rx_N"/>
    <property type="match status" value="1"/>
</dbReference>
<dbReference type="Gene3D" id="1.20.5.4130">
    <property type="match status" value="1"/>
</dbReference>
<sequence>MNACLRDLAAAGDYDQTEQTRTWMKQVREVAYDAEDCIDSFRYHVDDQYHNEGLLVAGWLRRTMLRPLMTLRASQRAEAQVQAGATGGGERCQPPASPASSASAGSKTRTIIKLLDMVGNNDDVGGSDDGSARRKVVSIVGFGSLGKTALAAMVYKSPAVLGIQHLGIRDGDPELQPSRHAGVLVEQLFAPMRDSRCTTKKTTTDHDEILRYIETKDIPSPTPRPLAIAVLISETREDWMSLKPAFPNNDRHNRIVITTRNRQVAKSCCSLPGDRVHSMDVLQDDQSRSVHQHGVWVEQVSHGIPELGGDL</sequence>
<dbReference type="STRING" id="4537.A0A0E0JGW2"/>
<dbReference type="InterPro" id="IPR027417">
    <property type="entry name" value="P-loop_NTPase"/>
</dbReference>
<evidence type="ECO:0000256" key="6">
    <source>
        <dbReference type="SAM" id="MobiDB-lite"/>
    </source>
</evidence>
<name>A0A0E0JGW2_ORYPU</name>
<organism evidence="8">
    <name type="scientific">Oryza punctata</name>
    <name type="common">Red rice</name>
    <dbReference type="NCBI Taxonomy" id="4537"/>
    <lineage>
        <taxon>Eukaryota</taxon>
        <taxon>Viridiplantae</taxon>
        <taxon>Streptophyta</taxon>
        <taxon>Embryophyta</taxon>
        <taxon>Tracheophyta</taxon>
        <taxon>Spermatophyta</taxon>
        <taxon>Magnoliopsida</taxon>
        <taxon>Liliopsida</taxon>
        <taxon>Poales</taxon>
        <taxon>Poaceae</taxon>
        <taxon>BOP clade</taxon>
        <taxon>Oryzoideae</taxon>
        <taxon>Oryzeae</taxon>
        <taxon>Oryzinae</taxon>
        <taxon>Oryza</taxon>
    </lineage>
</organism>
<evidence type="ECO:0000256" key="5">
    <source>
        <dbReference type="ARBA" id="ARBA00022821"/>
    </source>
</evidence>
<keyword evidence="4" id="KW-0547">Nucleotide-binding</keyword>
<comment type="similarity">
    <text evidence="1">Belongs to the disease resistance NB-LRR family.</text>
</comment>
<dbReference type="InterPro" id="IPR041118">
    <property type="entry name" value="Rx_N"/>
</dbReference>
<evidence type="ECO:0000259" key="7">
    <source>
        <dbReference type="Pfam" id="PF18052"/>
    </source>
</evidence>
<dbReference type="SUPFAM" id="SSF52540">
    <property type="entry name" value="P-loop containing nucleoside triphosphate hydrolases"/>
    <property type="match status" value="1"/>
</dbReference>
<evidence type="ECO:0000256" key="3">
    <source>
        <dbReference type="ARBA" id="ARBA00022737"/>
    </source>
</evidence>
<evidence type="ECO:0000256" key="1">
    <source>
        <dbReference type="ARBA" id="ARBA00008894"/>
    </source>
</evidence>
<protein>
    <recommendedName>
        <fullName evidence="7">Disease resistance N-terminal domain-containing protein</fullName>
    </recommendedName>
</protein>
<evidence type="ECO:0000256" key="2">
    <source>
        <dbReference type="ARBA" id="ARBA00022614"/>
    </source>
</evidence>